<gene>
    <name evidence="2" type="ORF">CRM94_04260</name>
</gene>
<dbReference type="PRINTS" id="PR00111">
    <property type="entry name" value="ABHYDROLASE"/>
</dbReference>
<protein>
    <submittedName>
        <fullName evidence="2">Alpha/beta hydrolase</fullName>
    </submittedName>
</protein>
<keyword evidence="2" id="KW-0378">Hydrolase</keyword>
<proteinExistence type="predicted"/>
<dbReference type="GO" id="GO:0016787">
    <property type="term" value="F:hydrolase activity"/>
    <property type="evidence" value="ECO:0007669"/>
    <property type="project" value="UniProtKB-KW"/>
</dbReference>
<dbReference type="PANTHER" id="PTHR43433">
    <property type="entry name" value="HYDROLASE, ALPHA/BETA FOLD FAMILY PROTEIN"/>
    <property type="match status" value="1"/>
</dbReference>
<sequence>MTPIVLIPGLLCTAEVFAPQIPALWPYGPVTVASTLEGDSIAAMAAAILASAPPRFALVGFSMGGYLAHEILRRAPERVTRLALLSTSARADQPIQVEMRQGLLEAATHGDYDTVLANATLNTAHVSLRRDPVFAATKRRMAADIGRAAFARQTAAVIGRPDSRRELPSIAVPSLVLVGDSDPVTPPEFAREMAEAIPGAKLVIVPECGHTSPLERPEAVNAALRDWLAA</sequence>
<dbReference type="Pfam" id="PF12697">
    <property type="entry name" value="Abhydrolase_6"/>
    <property type="match status" value="1"/>
</dbReference>
<dbReference type="EMBL" id="PDDY01000001">
    <property type="protein sequence ID" value="PEH41438.1"/>
    <property type="molecule type" value="Genomic_DNA"/>
</dbReference>
<reference evidence="3" key="1">
    <citation type="submission" date="2017-09" db="EMBL/GenBank/DDBJ databases">
        <title>FDA dAtabase for Regulatory Grade micrObial Sequences (FDA-ARGOS): Supporting development and validation of Infectious Disease Dx tests.</title>
        <authorList>
            <person name="Minogue T."/>
            <person name="Wolcott M."/>
            <person name="Wasieloski L."/>
            <person name="Aguilar W."/>
            <person name="Moore D."/>
            <person name="Tallon L."/>
            <person name="Sadzewicz L."/>
            <person name="Ott S."/>
            <person name="Zhao X."/>
            <person name="Nagaraj S."/>
            <person name="Vavikolanu K."/>
            <person name="Aluvathingal J."/>
            <person name="Nadendla S."/>
            <person name="Sichtig H."/>
        </authorList>
    </citation>
    <scope>NUCLEOTIDE SEQUENCE [LARGE SCALE GENOMIC DNA]</scope>
    <source>
        <strain evidence="3">FDAARGOS_390</strain>
    </source>
</reference>
<dbReference type="SUPFAM" id="SSF53474">
    <property type="entry name" value="alpha/beta-Hydrolases"/>
    <property type="match status" value="1"/>
</dbReference>
<dbReference type="Gene3D" id="3.40.50.1820">
    <property type="entry name" value="alpha/beta hydrolase"/>
    <property type="match status" value="1"/>
</dbReference>
<dbReference type="InterPro" id="IPR000073">
    <property type="entry name" value="AB_hydrolase_1"/>
</dbReference>
<dbReference type="InterPro" id="IPR029058">
    <property type="entry name" value="AB_hydrolase_fold"/>
</dbReference>
<evidence type="ECO:0000313" key="3">
    <source>
        <dbReference type="Proteomes" id="UP000220629"/>
    </source>
</evidence>
<dbReference type="AlphaFoldDB" id="A0A2A7SD33"/>
<evidence type="ECO:0000313" key="2">
    <source>
        <dbReference type="EMBL" id="PEH41438.1"/>
    </source>
</evidence>
<dbReference type="InterPro" id="IPR050471">
    <property type="entry name" value="AB_hydrolase"/>
</dbReference>
<organism evidence="2 3">
    <name type="scientific">Burkholderia gladioli</name>
    <name type="common">Pseudomonas marginata</name>
    <name type="synonym">Phytomonas marginata</name>
    <dbReference type="NCBI Taxonomy" id="28095"/>
    <lineage>
        <taxon>Bacteria</taxon>
        <taxon>Pseudomonadati</taxon>
        <taxon>Pseudomonadota</taxon>
        <taxon>Betaproteobacteria</taxon>
        <taxon>Burkholderiales</taxon>
        <taxon>Burkholderiaceae</taxon>
        <taxon>Burkholderia</taxon>
    </lineage>
</organism>
<name>A0A2A7SD33_BURGA</name>
<dbReference type="RefSeq" id="WP_096752378.1">
    <property type="nucleotide sequence ID" value="NZ_CADEPO010000029.1"/>
</dbReference>
<feature type="domain" description="AB hydrolase-1" evidence="1">
    <location>
        <begin position="15"/>
        <end position="223"/>
    </location>
</feature>
<accession>A0A2A7SD33</accession>
<comment type="caution">
    <text evidence="2">The sequence shown here is derived from an EMBL/GenBank/DDBJ whole genome shotgun (WGS) entry which is preliminary data.</text>
</comment>
<dbReference type="Proteomes" id="UP000220629">
    <property type="component" value="Unassembled WGS sequence"/>
</dbReference>
<evidence type="ECO:0000259" key="1">
    <source>
        <dbReference type="Pfam" id="PF12697"/>
    </source>
</evidence>
<dbReference type="PANTHER" id="PTHR43433:SF4">
    <property type="entry name" value="NON-HEME CHLOROPEROXIDASE-RELATED"/>
    <property type="match status" value="1"/>
</dbReference>